<accession>A0A644T249</accession>
<gene>
    <name evidence="2" type="ORF">SDC9_05850</name>
</gene>
<keyword evidence="1" id="KW-1133">Transmembrane helix</keyword>
<reference evidence="2" key="1">
    <citation type="submission" date="2019-08" db="EMBL/GenBank/DDBJ databases">
        <authorList>
            <person name="Kucharzyk K."/>
            <person name="Murdoch R.W."/>
            <person name="Higgins S."/>
            <person name="Loffler F."/>
        </authorList>
    </citation>
    <scope>NUCLEOTIDE SEQUENCE</scope>
</reference>
<organism evidence="2">
    <name type="scientific">bioreactor metagenome</name>
    <dbReference type="NCBI Taxonomy" id="1076179"/>
    <lineage>
        <taxon>unclassified sequences</taxon>
        <taxon>metagenomes</taxon>
        <taxon>ecological metagenomes</taxon>
    </lineage>
</organism>
<keyword evidence="1" id="KW-0472">Membrane</keyword>
<keyword evidence="1" id="KW-0812">Transmembrane</keyword>
<evidence type="ECO:0000256" key="1">
    <source>
        <dbReference type="SAM" id="Phobius"/>
    </source>
</evidence>
<comment type="caution">
    <text evidence="2">The sequence shown here is derived from an EMBL/GenBank/DDBJ whole genome shotgun (WGS) entry which is preliminary data.</text>
</comment>
<protein>
    <submittedName>
        <fullName evidence="2">Uncharacterized protein</fullName>
    </submittedName>
</protein>
<name>A0A644T249_9ZZZZ</name>
<dbReference type="EMBL" id="VSSQ01000012">
    <property type="protein sequence ID" value="MPL60292.1"/>
    <property type="molecule type" value="Genomic_DNA"/>
</dbReference>
<feature type="transmembrane region" description="Helical" evidence="1">
    <location>
        <begin position="6"/>
        <end position="26"/>
    </location>
</feature>
<evidence type="ECO:0000313" key="2">
    <source>
        <dbReference type="EMBL" id="MPL60292.1"/>
    </source>
</evidence>
<sequence>MGRKFTWISITLCFVVSATLLTWFYFQVDMPHKAPVKAKQVFNIHSGIIVARFNVVPENNFDHNEQIIDRI</sequence>
<proteinExistence type="predicted"/>
<dbReference type="AlphaFoldDB" id="A0A644T249"/>